<organism evidence="2 3">
    <name type="scientific">candidate division WWE3 bacterium</name>
    <dbReference type="NCBI Taxonomy" id="2053526"/>
    <lineage>
        <taxon>Bacteria</taxon>
        <taxon>Katanobacteria</taxon>
    </lineage>
</organism>
<dbReference type="AlphaFoldDB" id="A0A7X9DKC9"/>
<feature type="transmembrane region" description="Helical" evidence="1">
    <location>
        <begin position="33"/>
        <end position="53"/>
    </location>
</feature>
<dbReference type="Pfam" id="PF06691">
    <property type="entry name" value="DUF1189"/>
    <property type="match status" value="1"/>
</dbReference>
<evidence type="ECO:0000256" key="1">
    <source>
        <dbReference type="SAM" id="Phobius"/>
    </source>
</evidence>
<dbReference type="InterPro" id="IPR009574">
    <property type="entry name" value="DUF1189"/>
</dbReference>
<feature type="transmembrane region" description="Helical" evidence="1">
    <location>
        <begin position="173"/>
        <end position="195"/>
    </location>
</feature>
<reference evidence="2 3" key="1">
    <citation type="journal article" date="2020" name="Biotechnol. Biofuels">
        <title>New insights from the biogas microbiome by comprehensive genome-resolved metagenomics of nearly 1600 species originating from multiple anaerobic digesters.</title>
        <authorList>
            <person name="Campanaro S."/>
            <person name="Treu L."/>
            <person name="Rodriguez-R L.M."/>
            <person name="Kovalovszki A."/>
            <person name="Ziels R.M."/>
            <person name="Maus I."/>
            <person name="Zhu X."/>
            <person name="Kougias P.G."/>
            <person name="Basile A."/>
            <person name="Luo G."/>
            <person name="Schluter A."/>
            <person name="Konstantinidis K.T."/>
            <person name="Angelidaki I."/>
        </authorList>
    </citation>
    <scope>NUCLEOTIDE SEQUENCE [LARGE SCALE GENOMIC DNA]</scope>
    <source>
        <strain evidence="2">AS27yjCOA_165</strain>
    </source>
</reference>
<gene>
    <name evidence="2" type="ORF">GYA27_02715</name>
</gene>
<proteinExistence type="predicted"/>
<accession>A0A7X9DKC9</accession>
<feature type="transmembrane region" description="Helical" evidence="1">
    <location>
        <begin position="201"/>
        <end position="218"/>
    </location>
</feature>
<feature type="transmembrane region" description="Helical" evidence="1">
    <location>
        <begin position="230"/>
        <end position="248"/>
    </location>
</feature>
<dbReference type="EMBL" id="JAAZNL010000026">
    <property type="protein sequence ID" value="NMB70091.1"/>
    <property type="molecule type" value="Genomic_DNA"/>
</dbReference>
<evidence type="ECO:0000313" key="2">
    <source>
        <dbReference type="EMBL" id="NMB70091.1"/>
    </source>
</evidence>
<name>A0A7X9DKC9_UNCKA</name>
<keyword evidence="1" id="KW-1133">Transmembrane helix</keyword>
<evidence type="ECO:0000313" key="3">
    <source>
        <dbReference type="Proteomes" id="UP000526033"/>
    </source>
</evidence>
<protein>
    <submittedName>
        <fullName evidence="2">DUF1189 family protein</fullName>
    </submittedName>
</protein>
<feature type="transmembrane region" description="Helical" evidence="1">
    <location>
        <begin position="254"/>
        <end position="273"/>
    </location>
</feature>
<keyword evidence="1" id="KW-0472">Membrane</keyword>
<sequence length="281" mass="32074">MHRVKAFPYVFFHSLTSIAYYKDILKTKRSFSIKYFLCLAGLVSIVSALNLSIRVTPAVRNTIDTVLSQLETMYPDDLVIKSNNNVWEINKNEPFIIPFAKMDEVPQGDLPENFIVFYKQGTIEDLQKYNAFMLINEKNVILQSTNKIESYPISDVPNGEFNKQSLKNAVANVRGLVGPIEVGIILIMSFFIVLYNFGFRAIYLFLIATFVWLLSMVAGSHYTYKQSYRISLHAMTLPVVIELMLTTANAHFNMPFWFMLLNMTFAAVVVFGLSPKKITAK</sequence>
<dbReference type="Proteomes" id="UP000526033">
    <property type="component" value="Unassembled WGS sequence"/>
</dbReference>
<keyword evidence="1" id="KW-0812">Transmembrane</keyword>
<comment type="caution">
    <text evidence="2">The sequence shown here is derived from an EMBL/GenBank/DDBJ whole genome shotgun (WGS) entry which is preliminary data.</text>
</comment>